<dbReference type="SUPFAM" id="SSF49464">
    <property type="entry name" value="Carboxypeptidase regulatory domain-like"/>
    <property type="match status" value="1"/>
</dbReference>
<evidence type="ECO:0000256" key="7">
    <source>
        <dbReference type="PROSITE-ProRule" id="PRU01360"/>
    </source>
</evidence>
<comment type="caution">
    <text evidence="9">The sequence shown here is derived from an EMBL/GenBank/DDBJ whole genome shotgun (WGS) entry which is preliminary data.</text>
</comment>
<dbReference type="InterPro" id="IPR012910">
    <property type="entry name" value="Plug_dom"/>
</dbReference>
<sequence length="1075" mass="119997">MSIILIFNKLKKCQNINMKIQLFKIPRKVKFVALGVLFQFMFSSVLLAKEGKNNSSSLPANINQQNQQIVVTGTITSLDDKMPIPGVNVSVKGNPKNGVVTDFDGKYKITLPSSDAILVFSSIGMKTIEKRVGNQSVINIVMSSDQTDLKEVVVVGFGKQTKESVVGAITQTSGKVLQRTGGVTSLAAALTGNLPGITTMTTTGKPGEEDPQIILRGISSWNNTSPLILVDGIERAINSVDITSVETISVLKDASATAVFGVRGANGVILITTKRGVEGRAKIEFGFNSVLKSPSKLPGKMDAYDALMVKNRVIEYELNMQPSSWQYIRSQSFIDNYRNQTTQEQKERYPNIDWQDYLFKDYAMAHNANVNISGGTEKVKYYAAVDYVNEGDLVKVPPSGQGFESGYSYNRLNSRANLDFQLTKSTVFKVNLSGSYGLKKAPWRVISEGYMWAGAYSTPPDIYYPLYSDGSWGYSPDNQVQGANSALNLAIGGSESKTTTRIATDFNLRQDLGKLLKGLSANVTFSLDNTFLEEFRGIDNSNYSVKQKWINPVTGVVVSPNTPDGTTNFDFYEPNVWTVNGGTMTDGATYRNLNYQTQINYVRDFGKHAVTSMGNFQRQERATGTEVPGYREDWVFRGTYNYAKKYFAEYNGAYNGSEKFSDAKRFAFFSSGAIGWMISEEKFMKKLTFIDNLKVRYSYGKVGDDSFNRGRWLYEDIYSTGASSSILTQGNQGELSPYSWFTQTAIGNPNIGWETVTKKNLGIDYSFFHNTISGNLDFFNDYRTGIIINGSDRAVPPYFGFTAPATNAGIVKVKGYELEVRFNHRFTNELRLSANFAMTHAVDKVVFRDDPELLPDYMKRAGFANNQSTTILSQGFYNNWDELYGSSAFESADTKIPGNYRIIDFNGDGIINAQDRVKYGYPTNPQNTYNSTLGLDWKGFSAMIQFYGVSNVSRYIATQSFGLPYFNTVYSEGTYWSKDNQNADSPVPRLNSTLNGDSQGTRYLYDGSYIRLKNAELAYTFTNKWTKSIGLESLRIYANGNNLWLWTRTPDDREVNGSTAYPTIRRFNLGFRLTL</sequence>
<dbReference type="InterPro" id="IPR036942">
    <property type="entry name" value="Beta-barrel_TonB_sf"/>
</dbReference>
<dbReference type="InterPro" id="IPR023997">
    <property type="entry name" value="TonB-dep_OMP_SusC/RagA_CS"/>
</dbReference>
<evidence type="ECO:0000256" key="3">
    <source>
        <dbReference type="ARBA" id="ARBA00022452"/>
    </source>
</evidence>
<dbReference type="Gene3D" id="2.170.130.10">
    <property type="entry name" value="TonB-dependent receptor, plug domain"/>
    <property type="match status" value="1"/>
</dbReference>
<evidence type="ECO:0000259" key="8">
    <source>
        <dbReference type="Pfam" id="PF07715"/>
    </source>
</evidence>
<dbReference type="AlphaFoldDB" id="A0A1B9DG84"/>
<dbReference type="PROSITE" id="PS52016">
    <property type="entry name" value="TONB_DEPENDENT_REC_3"/>
    <property type="match status" value="1"/>
</dbReference>
<evidence type="ECO:0000313" key="9">
    <source>
        <dbReference type="EMBL" id="OCB68703.1"/>
    </source>
</evidence>
<dbReference type="NCBIfam" id="TIGR04057">
    <property type="entry name" value="SusC_RagA_signa"/>
    <property type="match status" value="1"/>
</dbReference>
<dbReference type="Proteomes" id="UP000093226">
    <property type="component" value="Unassembled WGS sequence"/>
</dbReference>
<evidence type="ECO:0000256" key="1">
    <source>
        <dbReference type="ARBA" id="ARBA00004571"/>
    </source>
</evidence>
<dbReference type="Gene3D" id="2.60.40.1120">
    <property type="entry name" value="Carboxypeptidase-like, regulatory domain"/>
    <property type="match status" value="1"/>
</dbReference>
<dbReference type="GO" id="GO:0009279">
    <property type="term" value="C:cell outer membrane"/>
    <property type="evidence" value="ECO:0007669"/>
    <property type="project" value="UniProtKB-SubCell"/>
</dbReference>
<protein>
    <submittedName>
        <fullName evidence="9">SusC/RagA family TonB-linked outer membrane protein</fullName>
    </submittedName>
</protein>
<evidence type="ECO:0000256" key="2">
    <source>
        <dbReference type="ARBA" id="ARBA00022448"/>
    </source>
</evidence>
<feature type="domain" description="TonB-dependent receptor plug" evidence="8">
    <location>
        <begin position="162"/>
        <end position="268"/>
    </location>
</feature>
<evidence type="ECO:0000256" key="5">
    <source>
        <dbReference type="ARBA" id="ARBA00023136"/>
    </source>
</evidence>
<keyword evidence="3 7" id="KW-1134">Transmembrane beta strand</keyword>
<accession>A0A1B9DG84</accession>
<comment type="similarity">
    <text evidence="7">Belongs to the TonB-dependent receptor family.</text>
</comment>
<keyword evidence="6 7" id="KW-0998">Cell outer membrane</keyword>
<dbReference type="InterPro" id="IPR037066">
    <property type="entry name" value="Plug_dom_sf"/>
</dbReference>
<dbReference type="SUPFAM" id="SSF56935">
    <property type="entry name" value="Porins"/>
    <property type="match status" value="1"/>
</dbReference>
<dbReference type="Pfam" id="PF13715">
    <property type="entry name" value="CarbopepD_reg_2"/>
    <property type="match status" value="1"/>
</dbReference>
<dbReference type="Gene3D" id="2.40.170.20">
    <property type="entry name" value="TonB-dependent receptor, beta-barrel domain"/>
    <property type="match status" value="1"/>
</dbReference>
<dbReference type="InterPro" id="IPR023996">
    <property type="entry name" value="TonB-dep_OMP_SusC/RagA"/>
</dbReference>
<organism evidence="9 10">
    <name type="scientific">Flavobacterium glycines</name>
    <dbReference type="NCBI Taxonomy" id="551990"/>
    <lineage>
        <taxon>Bacteria</taxon>
        <taxon>Pseudomonadati</taxon>
        <taxon>Bacteroidota</taxon>
        <taxon>Flavobacteriia</taxon>
        <taxon>Flavobacteriales</taxon>
        <taxon>Flavobacteriaceae</taxon>
        <taxon>Flavobacterium</taxon>
    </lineage>
</organism>
<dbReference type="EMBL" id="LVEO01000030">
    <property type="protein sequence ID" value="OCB68703.1"/>
    <property type="molecule type" value="Genomic_DNA"/>
</dbReference>
<reference evidence="10" key="1">
    <citation type="submission" date="2016-03" db="EMBL/GenBank/DDBJ databases">
        <title>Draft genome sequence of Paenibacillus glacialis DSM 22343.</title>
        <authorList>
            <person name="Shin S.-K."/>
            <person name="Yi H."/>
        </authorList>
    </citation>
    <scope>NUCLEOTIDE SEQUENCE [LARGE SCALE GENOMIC DNA]</scope>
    <source>
        <strain evidence="10">NBRC 105008</strain>
    </source>
</reference>
<dbReference type="STRING" id="551990.SAMN05192550_2518"/>
<proteinExistence type="inferred from homology"/>
<comment type="subcellular location">
    <subcellularLocation>
        <location evidence="1 7">Cell outer membrane</location>
        <topology evidence="1 7">Multi-pass membrane protein</topology>
    </subcellularLocation>
</comment>
<gene>
    <name evidence="9" type="ORF">FBGL_16055</name>
</gene>
<dbReference type="InterPro" id="IPR008969">
    <property type="entry name" value="CarboxyPept-like_regulatory"/>
</dbReference>
<dbReference type="FunFam" id="2.170.130.10:FF:000003">
    <property type="entry name" value="SusC/RagA family TonB-linked outer membrane protein"/>
    <property type="match status" value="1"/>
</dbReference>
<name>A0A1B9DG84_9FLAO</name>
<evidence type="ECO:0000256" key="6">
    <source>
        <dbReference type="ARBA" id="ARBA00023237"/>
    </source>
</evidence>
<keyword evidence="5 7" id="KW-0472">Membrane</keyword>
<dbReference type="NCBIfam" id="TIGR04056">
    <property type="entry name" value="OMP_RagA_SusC"/>
    <property type="match status" value="1"/>
</dbReference>
<keyword evidence="2 7" id="KW-0813">Transport</keyword>
<dbReference type="InterPro" id="IPR039426">
    <property type="entry name" value="TonB-dep_rcpt-like"/>
</dbReference>
<dbReference type="Pfam" id="PF07715">
    <property type="entry name" value="Plug"/>
    <property type="match status" value="1"/>
</dbReference>
<evidence type="ECO:0000313" key="10">
    <source>
        <dbReference type="Proteomes" id="UP000093226"/>
    </source>
</evidence>
<keyword evidence="4 7" id="KW-0812">Transmembrane</keyword>
<evidence type="ECO:0000256" key="4">
    <source>
        <dbReference type="ARBA" id="ARBA00022692"/>
    </source>
</evidence>